<evidence type="ECO:0000313" key="2">
    <source>
        <dbReference type="EMBL" id="KAK1391381.1"/>
    </source>
</evidence>
<gene>
    <name evidence="2" type="ORF">POM88_010437</name>
</gene>
<dbReference type="AlphaFoldDB" id="A0AAD8N0A5"/>
<dbReference type="GO" id="GO:0005777">
    <property type="term" value="C:peroxisome"/>
    <property type="evidence" value="ECO:0007669"/>
    <property type="project" value="InterPro"/>
</dbReference>
<dbReference type="GO" id="GO:0005504">
    <property type="term" value="F:fatty acid binding"/>
    <property type="evidence" value="ECO:0007669"/>
    <property type="project" value="TreeGrafter"/>
</dbReference>
<proteinExistence type="predicted"/>
<dbReference type="FunFam" id="1.10.540.10:FF:000015">
    <property type="entry name" value="Acyl-coenzyme A oxidase"/>
    <property type="match status" value="1"/>
</dbReference>
<dbReference type="GO" id="GO:0033540">
    <property type="term" value="P:fatty acid beta-oxidation using acyl-CoA oxidase"/>
    <property type="evidence" value="ECO:0007669"/>
    <property type="project" value="TreeGrafter"/>
</dbReference>
<name>A0AAD8N0A5_9APIA</name>
<organism evidence="2 3">
    <name type="scientific">Heracleum sosnowskyi</name>
    <dbReference type="NCBI Taxonomy" id="360622"/>
    <lineage>
        <taxon>Eukaryota</taxon>
        <taxon>Viridiplantae</taxon>
        <taxon>Streptophyta</taxon>
        <taxon>Embryophyta</taxon>
        <taxon>Tracheophyta</taxon>
        <taxon>Spermatophyta</taxon>
        <taxon>Magnoliopsida</taxon>
        <taxon>eudicotyledons</taxon>
        <taxon>Gunneridae</taxon>
        <taxon>Pentapetalae</taxon>
        <taxon>asterids</taxon>
        <taxon>campanulids</taxon>
        <taxon>Apiales</taxon>
        <taxon>Apiaceae</taxon>
        <taxon>Apioideae</taxon>
        <taxon>apioid superclade</taxon>
        <taxon>Tordylieae</taxon>
        <taxon>Tordyliinae</taxon>
        <taxon>Heracleum</taxon>
    </lineage>
</organism>
<dbReference type="GO" id="GO:0001676">
    <property type="term" value="P:long-chain fatty acid metabolic process"/>
    <property type="evidence" value="ECO:0007669"/>
    <property type="project" value="TreeGrafter"/>
</dbReference>
<dbReference type="PANTHER" id="PTHR10909:SF250">
    <property type="entry name" value="PEROXISOMAL ACYL-COENZYME A OXIDASE 1"/>
    <property type="match status" value="1"/>
</dbReference>
<evidence type="ECO:0000313" key="3">
    <source>
        <dbReference type="Proteomes" id="UP001237642"/>
    </source>
</evidence>
<dbReference type="Proteomes" id="UP001237642">
    <property type="component" value="Unassembled WGS sequence"/>
</dbReference>
<comment type="caution">
    <text evidence="2">The sequence shown here is derived from an EMBL/GenBank/DDBJ whole genome shotgun (WGS) entry which is preliminary data.</text>
</comment>
<evidence type="ECO:0000259" key="1">
    <source>
        <dbReference type="Pfam" id="PF14749"/>
    </source>
</evidence>
<dbReference type="GO" id="GO:0071949">
    <property type="term" value="F:FAD binding"/>
    <property type="evidence" value="ECO:0007669"/>
    <property type="project" value="InterPro"/>
</dbReference>
<dbReference type="InterPro" id="IPR029320">
    <property type="entry name" value="Acyl-CoA_ox_N"/>
</dbReference>
<keyword evidence="3" id="KW-1185">Reference proteome</keyword>
<dbReference type="InterPro" id="IPR037069">
    <property type="entry name" value="AcylCoA_DH/ox_N_sf"/>
</dbReference>
<protein>
    <submittedName>
        <fullName evidence="2">Peroxisomal acyl-coenzyme A oxidase 1</fullName>
    </submittedName>
</protein>
<dbReference type="GO" id="GO:0003997">
    <property type="term" value="F:acyl-CoA oxidase activity"/>
    <property type="evidence" value="ECO:0007669"/>
    <property type="project" value="InterPro"/>
</dbReference>
<sequence>MEGVDYLADERRKAEFDVDSMKIVWAGSKHVFDVFDRISKLVVADPVFRKDDRTMLSRKDLFMTSLKKSAHAFKRMNELNLTYEEATELRFFVDEPTYKDLHWVYIIPLIDVVYLSENEGIRTIRLRGMSVSLSGPDGRLVQGGIAGLLGGGGPEELDMDT</sequence>
<accession>A0AAD8N0A5</accession>
<feature type="domain" description="Acyl-coenzyme A oxidase N-terminal" evidence="1">
    <location>
        <begin position="17"/>
        <end position="110"/>
    </location>
</feature>
<dbReference type="PANTHER" id="PTHR10909">
    <property type="entry name" value="ELECTRON TRANSPORT OXIDOREDUCTASE"/>
    <property type="match status" value="1"/>
</dbReference>
<dbReference type="InterPro" id="IPR012258">
    <property type="entry name" value="Acyl-CoA_oxidase"/>
</dbReference>
<reference evidence="2" key="2">
    <citation type="submission" date="2023-05" db="EMBL/GenBank/DDBJ databases">
        <authorList>
            <person name="Schelkunov M.I."/>
        </authorList>
    </citation>
    <scope>NUCLEOTIDE SEQUENCE</scope>
    <source>
        <strain evidence="2">Hsosn_3</strain>
        <tissue evidence="2">Leaf</tissue>
    </source>
</reference>
<reference evidence="2" key="1">
    <citation type="submission" date="2023-02" db="EMBL/GenBank/DDBJ databases">
        <title>Genome of toxic invasive species Heracleum sosnowskyi carries increased number of genes despite the absence of recent whole-genome duplications.</title>
        <authorList>
            <person name="Schelkunov M."/>
            <person name="Shtratnikova V."/>
            <person name="Makarenko M."/>
            <person name="Klepikova A."/>
            <person name="Omelchenko D."/>
            <person name="Novikova G."/>
            <person name="Obukhova E."/>
            <person name="Bogdanov V."/>
            <person name="Penin A."/>
            <person name="Logacheva M."/>
        </authorList>
    </citation>
    <scope>NUCLEOTIDE SEQUENCE</scope>
    <source>
        <strain evidence="2">Hsosn_3</strain>
        <tissue evidence="2">Leaf</tissue>
    </source>
</reference>
<dbReference type="Pfam" id="PF14749">
    <property type="entry name" value="Acyl-CoA_ox_N"/>
    <property type="match status" value="1"/>
</dbReference>
<dbReference type="EMBL" id="JAUIZM010000003">
    <property type="protein sequence ID" value="KAK1391381.1"/>
    <property type="molecule type" value="Genomic_DNA"/>
</dbReference>
<dbReference type="Gene3D" id="1.10.540.10">
    <property type="entry name" value="Acyl-CoA dehydrogenase/oxidase, N-terminal domain"/>
    <property type="match status" value="1"/>
</dbReference>
<dbReference type="GO" id="GO:0055088">
    <property type="term" value="P:lipid homeostasis"/>
    <property type="evidence" value="ECO:0007669"/>
    <property type="project" value="TreeGrafter"/>
</dbReference>